<gene>
    <name evidence="2" type="ORF">CK510_15430</name>
</gene>
<dbReference type="EMBL" id="NTFS01000165">
    <property type="protein sequence ID" value="PAX53161.1"/>
    <property type="molecule type" value="Genomic_DNA"/>
</dbReference>
<organism evidence="2 3">
    <name type="scientific">Brunnivagina elsteri CCALA 953</name>
    <dbReference type="NCBI Taxonomy" id="987040"/>
    <lineage>
        <taxon>Bacteria</taxon>
        <taxon>Bacillati</taxon>
        <taxon>Cyanobacteriota</taxon>
        <taxon>Cyanophyceae</taxon>
        <taxon>Nostocales</taxon>
        <taxon>Calotrichaceae</taxon>
        <taxon>Brunnivagina</taxon>
    </lineage>
</organism>
<evidence type="ECO:0000259" key="1">
    <source>
        <dbReference type="Pfam" id="PF05050"/>
    </source>
</evidence>
<dbReference type="InterPro" id="IPR006342">
    <property type="entry name" value="FkbM_mtfrase"/>
</dbReference>
<dbReference type="RefSeq" id="WP_095722544.1">
    <property type="nucleotide sequence ID" value="NZ_NTFS01000165.1"/>
</dbReference>
<dbReference type="PANTHER" id="PTHR34203">
    <property type="entry name" value="METHYLTRANSFERASE, FKBM FAMILY PROTEIN"/>
    <property type="match status" value="1"/>
</dbReference>
<comment type="caution">
    <text evidence="2">The sequence shown here is derived from an EMBL/GenBank/DDBJ whole genome shotgun (WGS) entry which is preliminary data.</text>
</comment>
<dbReference type="InterPro" id="IPR052514">
    <property type="entry name" value="SAM-dependent_MTase"/>
</dbReference>
<dbReference type="OrthoDB" id="574299at2"/>
<keyword evidence="3" id="KW-1185">Reference proteome</keyword>
<evidence type="ECO:0000313" key="2">
    <source>
        <dbReference type="EMBL" id="PAX53161.1"/>
    </source>
</evidence>
<evidence type="ECO:0000313" key="3">
    <source>
        <dbReference type="Proteomes" id="UP000218238"/>
    </source>
</evidence>
<proteinExistence type="predicted"/>
<dbReference type="Proteomes" id="UP000218238">
    <property type="component" value="Unassembled WGS sequence"/>
</dbReference>
<dbReference type="Pfam" id="PF05050">
    <property type="entry name" value="Methyltransf_21"/>
    <property type="match status" value="1"/>
</dbReference>
<name>A0A2A2THJ8_9CYAN</name>
<sequence length="352" mass="40510">MKNILKIIEDKFSQAYIQAGYPLLPITKFIREPMRWYFHLSPLLRHDTKIYLKPYLLERLHSLLVKEHPQDFFIYHQQIKFRSFGSIMSIQAYYIGELEYHLVQYVQEQICPNFVMLDIGAHHGAYSLIAAFELKKRGYKGVIHSFEPDPNNFSLLQYNIKQNELEDYIVLHNCAVGSHNCQEKLVIYPDNSGNFLASNPDTIDSIEKEENSIEVEVIKLDDYLINLSTVTLIKMDIQGAEPLALLGAKELIKQYQPIIVTEAMQHLQSTEEVKNILLHQYSYTICGVKTNGELSPLDSPEIFVSWDWVALPQKTNVISSLQQLESSKQGKIKKNLAKKKSFGLSSKRSVGK</sequence>
<dbReference type="InterPro" id="IPR029063">
    <property type="entry name" value="SAM-dependent_MTases_sf"/>
</dbReference>
<dbReference type="Gene3D" id="3.40.50.150">
    <property type="entry name" value="Vaccinia Virus protein VP39"/>
    <property type="match status" value="1"/>
</dbReference>
<dbReference type="SUPFAM" id="SSF53335">
    <property type="entry name" value="S-adenosyl-L-methionine-dependent methyltransferases"/>
    <property type="match status" value="1"/>
</dbReference>
<accession>A0A2A2THJ8</accession>
<reference evidence="2 3" key="1">
    <citation type="submission" date="2017-08" db="EMBL/GenBank/DDBJ databases">
        <title>Draft genome sequence of filamentous cyanobacterium Calothrix elsteri CCALA 953.</title>
        <authorList>
            <person name="Gagunashvili A.N."/>
            <person name="Elster J."/>
            <person name="Andresson O.S."/>
        </authorList>
    </citation>
    <scope>NUCLEOTIDE SEQUENCE [LARGE SCALE GENOMIC DNA]</scope>
    <source>
        <strain evidence="2 3">CCALA 953</strain>
    </source>
</reference>
<dbReference type="PANTHER" id="PTHR34203:SF15">
    <property type="entry name" value="SLL1173 PROTEIN"/>
    <property type="match status" value="1"/>
</dbReference>
<feature type="domain" description="Methyltransferase FkbM" evidence="1">
    <location>
        <begin position="118"/>
        <end position="277"/>
    </location>
</feature>
<dbReference type="NCBIfam" id="TIGR01444">
    <property type="entry name" value="fkbM_fam"/>
    <property type="match status" value="1"/>
</dbReference>
<dbReference type="AlphaFoldDB" id="A0A2A2THJ8"/>
<protein>
    <recommendedName>
        <fullName evidence="1">Methyltransferase FkbM domain-containing protein</fullName>
    </recommendedName>
</protein>